<evidence type="ECO:0000256" key="5">
    <source>
        <dbReference type="ARBA" id="ARBA00012723"/>
    </source>
</evidence>
<evidence type="ECO:0000256" key="7">
    <source>
        <dbReference type="ARBA" id="ARBA00022737"/>
    </source>
</evidence>
<feature type="domain" description="Thioredoxin" evidence="17">
    <location>
        <begin position="526"/>
        <end position="647"/>
    </location>
</feature>
<dbReference type="GO" id="GO:0003756">
    <property type="term" value="F:protein disulfide isomerase activity"/>
    <property type="evidence" value="ECO:0007669"/>
    <property type="project" value="UniProtKB-EC"/>
</dbReference>
<evidence type="ECO:0000256" key="8">
    <source>
        <dbReference type="ARBA" id="ARBA00022824"/>
    </source>
</evidence>
<dbReference type="GO" id="GO:0010181">
    <property type="term" value="F:FMN binding"/>
    <property type="evidence" value="ECO:0007669"/>
    <property type="project" value="InterPro"/>
</dbReference>
<feature type="disulfide bond" description="Redox-active" evidence="13">
    <location>
        <begin position="569"/>
        <end position="572"/>
    </location>
</feature>
<evidence type="ECO:0000256" key="15">
    <source>
        <dbReference type="RuleBase" id="RU361130"/>
    </source>
</evidence>
<dbReference type="OrthoDB" id="427280at2759"/>
<evidence type="ECO:0000256" key="14">
    <source>
        <dbReference type="RuleBase" id="RU004208"/>
    </source>
</evidence>
<dbReference type="Pfam" id="PF13848">
    <property type="entry name" value="Thioredoxin_6"/>
    <property type="match status" value="1"/>
</dbReference>
<comment type="catalytic activity">
    <reaction evidence="1 15">
        <text>Catalyzes the rearrangement of -S-S- bonds in proteins.</text>
        <dbReference type="EC" id="5.3.4.1"/>
    </reaction>
</comment>
<dbReference type="FunFam" id="3.40.30.10:FF:000139">
    <property type="entry name" value="Protein disulfide-isomerase"/>
    <property type="match status" value="1"/>
</dbReference>
<feature type="disulfide bond" description="Redox-active" evidence="13">
    <location>
        <begin position="904"/>
        <end position="907"/>
    </location>
</feature>
<dbReference type="CDD" id="cd02995">
    <property type="entry name" value="PDI_a_PDI_a'_C"/>
    <property type="match status" value="1"/>
</dbReference>
<dbReference type="SUPFAM" id="SSF51395">
    <property type="entry name" value="FMN-linked oxidoreductases"/>
    <property type="match status" value="1"/>
</dbReference>
<evidence type="ECO:0000256" key="12">
    <source>
        <dbReference type="ARBA" id="ARBA00039846"/>
    </source>
</evidence>
<dbReference type="SUPFAM" id="SSF52833">
    <property type="entry name" value="Thioredoxin-like"/>
    <property type="match status" value="4"/>
</dbReference>
<evidence type="ECO:0000256" key="1">
    <source>
        <dbReference type="ARBA" id="ARBA00001182"/>
    </source>
</evidence>
<dbReference type="EMBL" id="JAGMUX010000001">
    <property type="protein sequence ID" value="KAH7270353.1"/>
    <property type="molecule type" value="Genomic_DNA"/>
</dbReference>
<dbReference type="Pfam" id="PF00724">
    <property type="entry name" value="Oxidored_FMN"/>
    <property type="match status" value="1"/>
</dbReference>
<feature type="region of interest" description="Disordered" evidence="16">
    <location>
        <begin position="14"/>
        <end position="33"/>
    </location>
</feature>
<dbReference type="EC" id="5.3.4.1" evidence="5 15"/>
<evidence type="ECO:0000256" key="6">
    <source>
        <dbReference type="ARBA" id="ARBA00022729"/>
    </source>
</evidence>
<feature type="compositionally biased region" description="Acidic residues" evidence="16">
    <location>
        <begin position="1015"/>
        <end position="1024"/>
    </location>
</feature>
<evidence type="ECO:0000256" key="16">
    <source>
        <dbReference type="SAM" id="MobiDB-lite"/>
    </source>
</evidence>
<dbReference type="GO" id="GO:0015035">
    <property type="term" value="F:protein-disulfide reductase activity"/>
    <property type="evidence" value="ECO:0007669"/>
    <property type="project" value="UniProtKB-ARBA"/>
</dbReference>
<sequence length="1024" mass="112256">MGSANIENKAASGVPYFTPAQEPPAGTPLKTDSAPTLFKPLRTRGVELQNRFVVSPMCTYSAKDGHLTDFHLVHLGQFALQGAGLVFVEATAVEPRGRISPEDSGLWEDSQIVPLKRITDFIHSQNTKAAIQLAHAGRKASTVAPWIGGTVNKALATKEVGGWPDDIVAPSAIPFAEDFGTPHELRTEEIKDLVQKWQDSAVRAAKAGFDVIEIHAAHGYLLHQFLSPLSNKRTDQYGGSFENRTRLLFEIIEAVRAVVPEELPVWVRISATEWMEWNDEPSWDLESSIQLAKQLPAAGVDVLDISSGGNLKAQKIKVHQTVQTDLAGKIRDAVRADGKELLIGTVGYITDGPFARSLVQENEDPKADLVLAARQFLREPDFVLSAAHQLDVDVKWPIQYHRAPPKPRGPHSNGIMFRLIPVTRLCFSRESHIATFQCLTQLHIGWLAGLSIGCLISRRVWVDSEVQCHQTKGTLVQLKVGPPGQSLTPPPLTRARLSGSCLRVGLTADTPTKRQPIMHHKKIACSFMAALAAYASAADSDVHQLTKDNFEEFVKANDLVLAEFFAPWCGHCKALAPEYEEAATTLKEKNIKLAKIDCTEESDLCRDQGVEGYPTLKVFRGLDNVTPYSGQRKAAGITSYMIKQSLPAVSILTKDTLEEFKTADKVVVVAYLNADDKSSNETFSKLAEGLRDTYLFGGVNDAAVAEAEGVKAPALVVYKAFDEGKNTFTEKFEKDAIASFITTSATPLIGEVGPETYAGYMSAGIPLAYIFSETPEERKELGDALKPIAEKFKGKINFATIDAKSFGAHAGNLNLKTDKFPSFAIQEVVKNQKFPFDQEKEITHDNIAKFVEDFAAGKIEPSIKSEPIPETQEGPVTVVVAKSYNDIVLDDTKDVLIEFYAPWCGHCKALAPKYDDLASQFAASEFKDKVVIAKVDATLNDVPDEIQGFPTIKLFPAGAKDAPITYQGSRTVEDLANFIKENGKYKAELPVKEEGTEEAAPAASEEKKEEKKEAEEEEDVHDEL</sequence>
<accession>A0A9P9R9J1</accession>
<dbReference type="FunFam" id="3.40.30.10:FF:000017">
    <property type="entry name" value="Protein disulfide-isomerase A4"/>
    <property type="match status" value="1"/>
</dbReference>
<dbReference type="CDD" id="cd02981">
    <property type="entry name" value="PDI_b_family"/>
    <property type="match status" value="1"/>
</dbReference>
<dbReference type="FunFam" id="3.40.30.10:FF:000154">
    <property type="entry name" value="Protein disulfide-isomerase"/>
    <property type="match status" value="1"/>
</dbReference>
<evidence type="ECO:0000256" key="3">
    <source>
        <dbReference type="ARBA" id="ARBA00004319"/>
    </source>
</evidence>
<dbReference type="InterPro" id="IPR013785">
    <property type="entry name" value="Aldolase_TIM"/>
</dbReference>
<dbReference type="InterPro" id="IPR005792">
    <property type="entry name" value="Prot_disulphide_isomerase"/>
</dbReference>
<dbReference type="CDD" id="cd02982">
    <property type="entry name" value="PDI_b'_family"/>
    <property type="match status" value="1"/>
</dbReference>
<proteinExistence type="inferred from homology"/>
<dbReference type="Gene3D" id="3.40.30.10">
    <property type="entry name" value="Glutaredoxin"/>
    <property type="match status" value="4"/>
</dbReference>
<dbReference type="FunFam" id="3.40.30.10:FF:000185">
    <property type="entry name" value="Protein disulfide-isomerase"/>
    <property type="match status" value="1"/>
</dbReference>
<dbReference type="Gene3D" id="3.20.20.70">
    <property type="entry name" value="Aldolase class I"/>
    <property type="match status" value="1"/>
</dbReference>
<dbReference type="InterPro" id="IPR005788">
    <property type="entry name" value="PDI_thioredoxin-like_dom"/>
</dbReference>
<dbReference type="RefSeq" id="XP_046057121.1">
    <property type="nucleotide sequence ID" value="XM_046194840.1"/>
</dbReference>
<comment type="caution">
    <text evidence="18">The sequence shown here is derived from an EMBL/GenBank/DDBJ whole genome shotgun (WGS) entry which is preliminary data.</text>
</comment>
<keyword evidence="8" id="KW-0256">Endoplasmic reticulum</keyword>
<dbReference type="InterPro" id="IPR017937">
    <property type="entry name" value="Thioredoxin_CS"/>
</dbReference>
<dbReference type="GeneID" id="70224794"/>
<evidence type="ECO:0000256" key="4">
    <source>
        <dbReference type="ARBA" id="ARBA00006347"/>
    </source>
</evidence>
<reference evidence="18" key="1">
    <citation type="journal article" date="2021" name="Nat. Commun.">
        <title>Genetic determinants of endophytism in the Arabidopsis root mycobiome.</title>
        <authorList>
            <person name="Mesny F."/>
            <person name="Miyauchi S."/>
            <person name="Thiergart T."/>
            <person name="Pickel B."/>
            <person name="Atanasova L."/>
            <person name="Karlsson M."/>
            <person name="Huettel B."/>
            <person name="Barry K.W."/>
            <person name="Haridas S."/>
            <person name="Chen C."/>
            <person name="Bauer D."/>
            <person name="Andreopoulos W."/>
            <person name="Pangilinan J."/>
            <person name="LaButti K."/>
            <person name="Riley R."/>
            <person name="Lipzen A."/>
            <person name="Clum A."/>
            <person name="Drula E."/>
            <person name="Henrissat B."/>
            <person name="Kohler A."/>
            <person name="Grigoriev I.V."/>
            <person name="Martin F.M."/>
            <person name="Hacquard S."/>
        </authorList>
    </citation>
    <scope>NUCLEOTIDE SEQUENCE</scope>
    <source>
        <strain evidence="18">MPI-CAGE-AT-0023</strain>
    </source>
</reference>
<evidence type="ECO:0000313" key="18">
    <source>
        <dbReference type="EMBL" id="KAH7270353.1"/>
    </source>
</evidence>
<dbReference type="NCBIfam" id="TIGR01130">
    <property type="entry name" value="ER_PDI_fam"/>
    <property type="match status" value="1"/>
</dbReference>
<dbReference type="Pfam" id="PF00085">
    <property type="entry name" value="Thioredoxin"/>
    <property type="match status" value="2"/>
</dbReference>
<keyword evidence="7" id="KW-0677">Repeat</keyword>
<dbReference type="GO" id="GO:0010467">
    <property type="term" value="P:gene expression"/>
    <property type="evidence" value="ECO:0007669"/>
    <property type="project" value="UniProtKB-ARBA"/>
</dbReference>
<keyword evidence="6" id="KW-0732">Signal</keyword>
<dbReference type="GO" id="GO:0005788">
    <property type="term" value="C:endoplasmic reticulum lumen"/>
    <property type="evidence" value="ECO:0007669"/>
    <property type="project" value="UniProtKB-SubCell"/>
</dbReference>
<dbReference type="GO" id="GO:0050661">
    <property type="term" value="F:NADP binding"/>
    <property type="evidence" value="ECO:0007669"/>
    <property type="project" value="InterPro"/>
</dbReference>
<dbReference type="CDD" id="cd02961">
    <property type="entry name" value="PDI_a_family"/>
    <property type="match status" value="1"/>
</dbReference>
<evidence type="ECO:0000259" key="17">
    <source>
        <dbReference type="PROSITE" id="PS51352"/>
    </source>
</evidence>
<dbReference type="NCBIfam" id="TIGR01126">
    <property type="entry name" value="pdi_dom"/>
    <property type="match status" value="2"/>
</dbReference>
<dbReference type="PRINTS" id="PR00421">
    <property type="entry name" value="THIOREDOXIN"/>
</dbReference>
<comment type="similarity">
    <text evidence="4 14">Belongs to the protein disulfide isomerase family.</text>
</comment>
<evidence type="ECO:0000256" key="11">
    <source>
        <dbReference type="ARBA" id="ARBA00023284"/>
    </source>
</evidence>
<dbReference type="PANTHER" id="PTHR43303:SF2">
    <property type="entry name" value="INDOLEAMINE 2,3-DIOXYGENASE PYRROLE 2,3-DIOXYGENASE (AFU_ORTHOLOGUE AFUA_5G01450"/>
    <property type="match status" value="1"/>
</dbReference>
<evidence type="ECO:0000256" key="2">
    <source>
        <dbReference type="ARBA" id="ARBA00002692"/>
    </source>
</evidence>
<dbReference type="InterPro" id="IPR044152">
    <property type="entry name" value="YqjM-like"/>
</dbReference>
<keyword evidence="10 15" id="KW-0413">Isomerase</keyword>
<evidence type="ECO:0000256" key="13">
    <source>
        <dbReference type="PIRSR" id="PIRSR605792-51"/>
    </source>
</evidence>
<evidence type="ECO:0000256" key="10">
    <source>
        <dbReference type="ARBA" id="ARBA00023235"/>
    </source>
</evidence>
<dbReference type="PROSITE" id="PS00194">
    <property type="entry name" value="THIOREDOXIN_1"/>
    <property type="match status" value="2"/>
</dbReference>
<protein>
    <recommendedName>
        <fullName evidence="12 15">Protein disulfide-isomerase</fullName>
        <ecNumber evidence="5 15">5.3.4.1</ecNumber>
    </recommendedName>
</protein>
<evidence type="ECO:0000313" key="19">
    <source>
        <dbReference type="Proteomes" id="UP000720189"/>
    </source>
</evidence>
<keyword evidence="11 13" id="KW-0676">Redox-active center</keyword>
<dbReference type="CDD" id="cd02932">
    <property type="entry name" value="OYE_YqiM_FMN"/>
    <property type="match status" value="1"/>
</dbReference>
<dbReference type="PANTHER" id="PTHR43303">
    <property type="entry name" value="NADPH DEHYDROGENASE C23G7.10C-RELATED"/>
    <property type="match status" value="1"/>
</dbReference>
<feature type="domain" description="Thioredoxin" evidence="17">
    <location>
        <begin position="854"/>
        <end position="984"/>
    </location>
</feature>
<dbReference type="InterPro" id="IPR013766">
    <property type="entry name" value="Thioredoxin_domain"/>
</dbReference>
<comment type="function">
    <text evidence="2">Participates in the folding of proteins containing disulfide bonds, may be involved in glycosylation, prolyl hydroxylation and triglyceride transfer.</text>
</comment>
<keyword evidence="19" id="KW-1185">Reference proteome</keyword>
<dbReference type="AlphaFoldDB" id="A0A9P9R9J1"/>
<dbReference type="InterPro" id="IPR001155">
    <property type="entry name" value="OxRdtase_FMN_N"/>
</dbReference>
<dbReference type="Proteomes" id="UP000720189">
    <property type="component" value="Unassembled WGS sequence"/>
</dbReference>
<evidence type="ECO:0000256" key="9">
    <source>
        <dbReference type="ARBA" id="ARBA00023157"/>
    </source>
</evidence>
<feature type="compositionally biased region" description="Basic and acidic residues" evidence="16">
    <location>
        <begin position="1004"/>
        <end position="1014"/>
    </location>
</feature>
<dbReference type="GO" id="GO:0051082">
    <property type="term" value="F:unfolded protein binding"/>
    <property type="evidence" value="ECO:0007669"/>
    <property type="project" value="UniProtKB-ARBA"/>
</dbReference>
<feature type="region of interest" description="Disordered" evidence="16">
    <location>
        <begin position="987"/>
        <end position="1024"/>
    </location>
</feature>
<keyword evidence="9 13" id="KW-1015">Disulfide bond</keyword>
<name>A0A9P9R9J1_FUSRE</name>
<dbReference type="GO" id="GO:0003959">
    <property type="term" value="F:NADPH dehydrogenase activity"/>
    <property type="evidence" value="ECO:0007669"/>
    <property type="project" value="InterPro"/>
</dbReference>
<comment type="subcellular location">
    <subcellularLocation>
        <location evidence="3">Endoplasmic reticulum lumen</location>
    </subcellularLocation>
</comment>
<gene>
    <name evidence="18" type="ORF">BKA55DRAFT_588801</name>
</gene>
<organism evidence="18 19">
    <name type="scientific">Fusarium redolens</name>
    <dbReference type="NCBI Taxonomy" id="48865"/>
    <lineage>
        <taxon>Eukaryota</taxon>
        <taxon>Fungi</taxon>
        <taxon>Dikarya</taxon>
        <taxon>Ascomycota</taxon>
        <taxon>Pezizomycotina</taxon>
        <taxon>Sordariomycetes</taxon>
        <taxon>Hypocreomycetidae</taxon>
        <taxon>Hypocreales</taxon>
        <taxon>Nectriaceae</taxon>
        <taxon>Fusarium</taxon>
        <taxon>Fusarium redolens species complex</taxon>
    </lineage>
</organism>
<dbReference type="InterPro" id="IPR036249">
    <property type="entry name" value="Thioredoxin-like_sf"/>
</dbReference>
<dbReference type="PROSITE" id="PS51352">
    <property type="entry name" value="THIOREDOXIN_2"/>
    <property type="match status" value="2"/>
</dbReference>